<protein>
    <recommendedName>
        <fullName evidence="8">Chitin-binding type-4 domain-containing protein</fullName>
    </recommendedName>
</protein>
<reference evidence="9" key="1">
    <citation type="journal article" date="2023" name="Mol. Phylogenet. Evol.">
        <title>Genome-scale phylogeny and comparative genomics of the fungal order Sordariales.</title>
        <authorList>
            <person name="Hensen N."/>
            <person name="Bonometti L."/>
            <person name="Westerberg I."/>
            <person name="Brannstrom I.O."/>
            <person name="Guillou S."/>
            <person name="Cros-Aarteil S."/>
            <person name="Calhoun S."/>
            <person name="Haridas S."/>
            <person name="Kuo A."/>
            <person name="Mondo S."/>
            <person name="Pangilinan J."/>
            <person name="Riley R."/>
            <person name="LaButti K."/>
            <person name="Andreopoulos B."/>
            <person name="Lipzen A."/>
            <person name="Chen C."/>
            <person name="Yan M."/>
            <person name="Daum C."/>
            <person name="Ng V."/>
            <person name="Clum A."/>
            <person name="Steindorff A."/>
            <person name="Ohm R.A."/>
            <person name="Martin F."/>
            <person name="Silar P."/>
            <person name="Natvig D.O."/>
            <person name="Lalanne C."/>
            <person name="Gautier V."/>
            <person name="Ament-Velasquez S.L."/>
            <person name="Kruys A."/>
            <person name="Hutchinson M.I."/>
            <person name="Powell A.J."/>
            <person name="Barry K."/>
            <person name="Miller A.N."/>
            <person name="Grigoriev I.V."/>
            <person name="Debuchy R."/>
            <person name="Gladieux P."/>
            <person name="Hiltunen Thoren M."/>
            <person name="Johannesson H."/>
        </authorList>
    </citation>
    <scope>NUCLEOTIDE SEQUENCE</scope>
    <source>
        <strain evidence="9">PSN324</strain>
    </source>
</reference>
<keyword evidence="4" id="KW-1015">Disulfide bond</keyword>
<keyword evidence="5" id="KW-0325">Glycoprotein</keyword>
<evidence type="ECO:0000256" key="2">
    <source>
        <dbReference type="ARBA" id="ARBA00022723"/>
    </source>
</evidence>
<accession>A0AAV9HS28</accession>
<comment type="similarity">
    <text evidence="6">Belongs to the polysaccharide monooxygenase AA13 family.</text>
</comment>
<dbReference type="InterPro" id="IPR004302">
    <property type="entry name" value="Cellulose/chitin-bd_N"/>
</dbReference>
<evidence type="ECO:0000313" key="10">
    <source>
        <dbReference type="Proteomes" id="UP001321749"/>
    </source>
</evidence>
<keyword evidence="7" id="KW-0732">Signal</keyword>
<dbReference type="PANTHER" id="PTHR36575:SF2">
    <property type="entry name" value="CHITIN-BINDING TYPE-4 DOMAIN-CONTAINING PROTEIN-RELATED"/>
    <property type="match status" value="1"/>
</dbReference>
<feature type="signal peptide" evidence="7">
    <location>
        <begin position="1"/>
        <end position="20"/>
    </location>
</feature>
<name>A0AAV9HS28_9PEZI</name>
<organism evidence="9 10">
    <name type="scientific">Cladorrhinum samala</name>
    <dbReference type="NCBI Taxonomy" id="585594"/>
    <lineage>
        <taxon>Eukaryota</taxon>
        <taxon>Fungi</taxon>
        <taxon>Dikarya</taxon>
        <taxon>Ascomycota</taxon>
        <taxon>Pezizomycotina</taxon>
        <taxon>Sordariomycetes</taxon>
        <taxon>Sordariomycetidae</taxon>
        <taxon>Sordariales</taxon>
        <taxon>Podosporaceae</taxon>
        <taxon>Cladorrhinum</taxon>
    </lineage>
</organism>
<gene>
    <name evidence="9" type="ORF">QBC42DRAFT_325811</name>
</gene>
<evidence type="ECO:0000256" key="4">
    <source>
        <dbReference type="ARBA" id="ARBA00023157"/>
    </source>
</evidence>
<sequence>MHLSTFLPAVLGALVSVTSAHGVVRKPAYTRQPGAATAAACGQNLVTFYKQDETSYPEAFLRSYPRPTDAQKCNLWLCKGYQFADNAANVQSYKAGDVIDLEVFIRIPHKGYANVSVVDTTTNKVVGTPLISWADNYAASLNPPANQVKFSVKVPTGLEEKCATAGTCVLQWHWFGQGQTYQSCIDFTVPAAAAAPVVDAGHEHARRGIRGQTYY</sequence>
<dbReference type="Gene3D" id="2.70.50.70">
    <property type="match status" value="1"/>
</dbReference>
<comment type="cofactor">
    <cofactor evidence="1">
        <name>Cu(2+)</name>
        <dbReference type="ChEBI" id="CHEBI:29036"/>
    </cofactor>
</comment>
<dbReference type="AlphaFoldDB" id="A0AAV9HS28"/>
<dbReference type="PANTHER" id="PTHR36575">
    <property type="entry name" value="BINDING PROTEIN, PUTATIVE (AFU_ORTHOLOGUE AFUA_1G14430)-RELATED"/>
    <property type="match status" value="1"/>
</dbReference>
<evidence type="ECO:0000256" key="7">
    <source>
        <dbReference type="SAM" id="SignalP"/>
    </source>
</evidence>
<dbReference type="InterPro" id="IPR052282">
    <property type="entry name" value="Starch-active_LPMO"/>
</dbReference>
<reference evidence="9" key="2">
    <citation type="submission" date="2023-06" db="EMBL/GenBank/DDBJ databases">
        <authorList>
            <consortium name="Lawrence Berkeley National Laboratory"/>
            <person name="Mondo S.J."/>
            <person name="Hensen N."/>
            <person name="Bonometti L."/>
            <person name="Westerberg I."/>
            <person name="Brannstrom I.O."/>
            <person name="Guillou S."/>
            <person name="Cros-Aarteil S."/>
            <person name="Calhoun S."/>
            <person name="Haridas S."/>
            <person name="Kuo A."/>
            <person name="Pangilinan J."/>
            <person name="Riley R."/>
            <person name="Labutti K."/>
            <person name="Andreopoulos B."/>
            <person name="Lipzen A."/>
            <person name="Chen C."/>
            <person name="Yanf M."/>
            <person name="Daum C."/>
            <person name="Ng V."/>
            <person name="Clum A."/>
            <person name="Steindorff A."/>
            <person name="Ohm R."/>
            <person name="Martin F."/>
            <person name="Silar P."/>
            <person name="Natvig D."/>
            <person name="Lalanne C."/>
            <person name="Gautier V."/>
            <person name="Ament-Velasquez S.L."/>
            <person name="Kruys A."/>
            <person name="Hutchinson M.I."/>
            <person name="Powell A.J."/>
            <person name="Barry K."/>
            <person name="Miller A.N."/>
            <person name="Grigoriev I.V."/>
            <person name="Debuchy R."/>
            <person name="Gladieux P."/>
            <person name="Thoren M.H."/>
            <person name="Johannesson H."/>
        </authorList>
    </citation>
    <scope>NUCLEOTIDE SEQUENCE</scope>
    <source>
        <strain evidence="9">PSN324</strain>
    </source>
</reference>
<evidence type="ECO:0000256" key="6">
    <source>
        <dbReference type="ARBA" id="ARBA00034311"/>
    </source>
</evidence>
<evidence type="ECO:0000313" key="9">
    <source>
        <dbReference type="EMBL" id="KAK4462869.1"/>
    </source>
</evidence>
<proteinExistence type="inferred from homology"/>
<dbReference type="EMBL" id="MU864966">
    <property type="protein sequence ID" value="KAK4462869.1"/>
    <property type="molecule type" value="Genomic_DNA"/>
</dbReference>
<comment type="caution">
    <text evidence="9">The sequence shown here is derived from an EMBL/GenBank/DDBJ whole genome shotgun (WGS) entry which is preliminary data.</text>
</comment>
<feature type="domain" description="Chitin-binding type-4" evidence="8">
    <location>
        <begin position="36"/>
        <end position="187"/>
    </location>
</feature>
<keyword evidence="2" id="KW-0479">Metal-binding</keyword>
<evidence type="ECO:0000256" key="3">
    <source>
        <dbReference type="ARBA" id="ARBA00023008"/>
    </source>
</evidence>
<feature type="chain" id="PRO_5043519028" description="Chitin-binding type-4 domain-containing protein" evidence="7">
    <location>
        <begin position="21"/>
        <end position="215"/>
    </location>
</feature>
<keyword evidence="10" id="KW-1185">Reference proteome</keyword>
<keyword evidence="3" id="KW-0186">Copper</keyword>
<evidence type="ECO:0000256" key="5">
    <source>
        <dbReference type="ARBA" id="ARBA00023180"/>
    </source>
</evidence>
<evidence type="ECO:0000259" key="8">
    <source>
        <dbReference type="Pfam" id="PF03067"/>
    </source>
</evidence>
<dbReference type="GO" id="GO:0046872">
    <property type="term" value="F:metal ion binding"/>
    <property type="evidence" value="ECO:0007669"/>
    <property type="project" value="UniProtKB-KW"/>
</dbReference>
<dbReference type="Pfam" id="PF03067">
    <property type="entry name" value="LPMO_10"/>
    <property type="match status" value="1"/>
</dbReference>
<dbReference type="Proteomes" id="UP001321749">
    <property type="component" value="Unassembled WGS sequence"/>
</dbReference>
<evidence type="ECO:0000256" key="1">
    <source>
        <dbReference type="ARBA" id="ARBA00001973"/>
    </source>
</evidence>